<dbReference type="Pfam" id="PF13688">
    <property type="entry name" value="Reprolysin_5"/>
    <property type="match status" value="1"/>
</dbReference>
<evidence type="ECO:0000313" key="5">
    <source>
        <dbReference type="Proteomes" id="UP001465976"/>
    </source>
</evidence>
<feature type="binding site" evidence="1">
    <location>
        <position position="336"/>
    </location>
    <ligand>
        <name>Zn(2+)</name>
        <dbReference type="ChEBI" id="CHEBI:29105"/>
        <note>catalytic</note>
    </ligand>
</feature>
<gene>
    <name evidence="4" type="ORF">V5O48_006820</name>
</gene>
<keyword evidence="1" id="KW-0479">Metal-binding</keyword>
<dbReference type="PANTHER" id="PTHR11905">
    <property type="entry name" value="ADAM A DISINTEGRIN AND METALLOPROTEASE DOMAIN"/>
    <property type="match status" value="1"/>
</dbReference>
<evidence type="ECO:0000259" key="3">
    <source>
        <dbReference type="PROSITE" id="PS50215"/>
    </source>
</evidence>
<dbReference type="PANTHER" id="PTHR11905:SF159">
    <property type="entry name" value="ADAM METALLOPROTEASE"/>
    <property type="match status" value="1"/>
</dbReference>
<evidence type="ECO:0000256" key="1">
    <source>
        <dbReference type="PROSITE-ProRule" id="PRU00276"/>
    </source>
</evidence>
<feature type="domain" description="Disintegrin" evidence="2">
    <location>
        <begin position="439"/>
        <end position="527"/>
    </location>
</feature>
<proteinExistence type="predicted"/>
<keyword evidence="5" id="KW-1185">Reference proteome</keyword>
<reference evidence="4 5" key="1">
    <citation type="submission" date="2024-02" db="EMBL/GenBank/DDBJ databases">
        <title>A draft genome for the cacao thread blight pathogen Marasmius crinis-equi.</title>
        <authorList>
            <person name="Cohen S.P."/>
            <person name="Baruah I.K."/>
            <person name="Amoako-Attah I."/>
            <person name="Bukari Y."/>
            <person name="Meinhardt L.W."/>
            <person name="Bailey B.A."/>
        </authorList>
    </citation>
    <scope>NUCLEOTIDE SEQUENCE [LARGE SCALE GENOMIC DNA]</scope>
    <source>
        <strain evidence="4 5">GH-76</strain>
    </source>
</reference>
<evidence type="ECO:0008006" key="6">
    <source>
        <dbReference type="Google" id="ProtNLM"/>
    </source>
</evidence>
<comment type="caution">
    <text evidence="4">The sequence shown here is derived from an EMBL/GenBank/DDBJ whole genome shotgun (WGS) entry which is preliminary data.</text>
</comment>
<name>A0ABR3FIT3_9AGAR</name>
<evidence type="ECO:0000259" key="2">
    <source>
        <dbReference type="PROSITE" id="PS50214"/>
    </source>
</evidence>
<dbReference type="InterPro" id="IPR001762">
    <property type="entry name" value="Disintegrin_dom"/>
</dbReference>
<feature type="binding site" evidence="1">
    <location>
        <position position="332"/>
    </location>
    <ligand>
        <name>Zn(2+)</name>
        <dbReference type="ChEBI" id="CHEBI:29105"/>
        <note>catalytic</note>
    </ligand>
</feature>
<dbReference type="InterPro" id="IPR036436">
    <property type="entry name" value="Disintegrin_dom_sf"/>
</dbReference>
<accession>A0ABR3FIT3</accession>
<organism evidence="4 5">
    <name type="scientific">Marasmius crinis-equi</name>
    <dbReference type="NCBI Taxonomy" id="585013"/>
    <lineage>
        <taxon>Eukaryota</taxon>
        <taxon>Fungi</taxon>
        <taxon>Dikarya</taxon>
        <taxon>Basidiomycota</taxon>
        <taxon>Agaricomycotina</taxon>
        <taxon>Agaricomycetes</taxon>
        <taxon>Agaricomycetidae</taxon>
        <taxon>Agaricales</taxon>
        <taxon>Marasmiineae</taxon>
        <taxon>Marasmiaceae</taxon>
        <taxon>Marasmius</taxon>
    </lineage>
</organism>
<dbReference type="Gene3D" id="3.40.390.10">
    <property type="entry name" value="Collagenase (Catalytic Domain)"/>
    <property type="match status" value="1"/>
</dbReference>
<keyword evidence="1" id="KW-0862">Zinc</keyword>
<evidence type="ECO:0000313" key="4">
    <source>
        <dbReference type="EMBL" id="KAL0575143.1"/>
    </source>
</evidence>
<feature type="active site" evidence="1">
    <location>
        <position position="333"/>
    </location>
</feature>
<feature type="binding site" evidence="1">
    <location>
        <position position="342"/>
    </location>
    <ligand>
        <name>Zn(2+)</name>
        <dbReference type="ChEBI" id="CHEBI:29105"/>
        <note>catalytic</note>
    </ligand>
</feature>
<dbReference type="EMBL" id="JBAHYK010000332">
    <property type="protein sequence ID" value="KAL0575143.1"/>
    <property type="molecule type" value="Genomic_DNA"/>
</dbReference>
<dbReference type="Gene3D" id="4.10.70.10">
    <property type="entry name" value="Disintegrin domain"/>
    <property type="match status" value="1"/>
</dbReference>
<comment type="caution">
    <text evidence="1">Lacks conserved residue(s) required for the propagation of feature annotation.</text>
</comment>
<dbReference type="SUPFAM" id="SSF57552">
    <property type="entry name" value="Blood coagulation inhibitor (disintegrin)"/>
    <property type="match status" value="1"/>
</dbReference>
<feature type="domain" description="Peptidase M12B" evidence="3">
    <location>
        <begin position="183"/>
        <end position="407"/>
    </location>
</feature>
<dbReference type="Pfam" id="PF00200">
    <property type="entry name" value="Disintegrin"/>
    <property type="match status" value="1"/>
</dbReference>
<dbReference type="Proteomes" id="UP001465976">
    <property type="component" value="Unassembled WGS sequence"/>
</dbReference>
<dbReference type="InterPro" id="IPR001590">
    <property type="entry name" value="Peptidase_M12B"/>
</dbReference>
<dbReference type="PROSITE" id="PS50214">
    <property type="entry name" value="DISINTEGRIN_2"/>
    <property type="match status" value="1"/>
</dbReference>
<sequence>MTRMREDAAGVVRYISTEEELGWARIIVWHQGDDLASPVFEGAFSARGDIYHVMTKENYLRMKGEFDAEIGDGVSELDEQLVIWRDSDLMSAEEEAVLKGTDVRTKPQTCGHDRLDWNKNLDRKQVPMSGGDWLGVDSRDPSFGLSLLGNFSLAKRDDAAGNGMSTNFVSSIGNPDGCPTTQKILYMGVAADCQFVSKYGSKDKATQQILNDWNMASSLYKSTFNVSLGIVELQVQNPECPAQADPKLPWNVNCASAELDDRLSIFSQWRGDKGNDSIGLWHLMSGCPTGSEVGIAWLATLCQQSSSGKPGSVVSGTGVSTAGLTEWQVVAHEIGHNFGAIHDCADGCESNSGSCCPLESASTCNANAKFIMSPVAQSGEQFFSRCSLGNVCKYPGAFTRSCIWLTDTLGSLMKGITGGKTDTSCLADPGTSTRQTISLKMCGNGIVEPGEDCDPGVGTNSTCCDSSTCKFKNGAVCDPASSPCCTGQCGFAPSSQVCRPAKDDRCDTAEMCTGSSAACPNDVVKPNGE</sequence>
<dbReference type="SMART" id="SM00050">
    <property type="entry name" value="DISIN"/>
    <property type="match status" value="1"/>
</dbReference>
<dbReference type="InterPro" id="IPR024079">
    <property type="entry name" value="MetalloPept_cat_dom_sf"/>
</dbReference>
<dbReference type="SUPFAM" id="SSF55486">
    <property type="entry name" value="Metalloproteases ('zincins'), catalytic domain"/>
    <property type="match status" value="1"/>
</dbReference>
<dbReference type="PROSITE" id="PS50215">
    <property type="entry name" value="ADAM_MEPRO"/>
    <property type="match status" value="1"/>
</dbReference>
<protein>
    <recommendedName>
        <fullName evidence="6">Zinc metalloprotease</fullName>
    </recommendedName>
</protein>